<dbReference type="EMBL" id="QRVM01000051">
    <property type="protein sequence ID" value="RGS44894.1"/>
    <property type="molecule type" value="Genomic_DNA"/>
</dbReference>
<protein>
    <submittedName>
        <fullName evidence="3">Septum formation initiator family protein</fullName>
    </submittedName>
</protein>
<reference evidence="6 7" key="1">
    <citation type="submission" date="2018-08" db="EMBL/GenBank/DDBJ databases">
        <title>A genome reference for cultivated species of the human gut microbiota.</title>
        <authorList>
            <person name="Zou Y."/>
            <person name="Xue W."/>
            <person name="Luo G."/>
        </authorList>
    </citation>
    <scope>NUCLEOTIDE SEQUENCE [LARGE SCALE GENOMIC DNA]</scope>
    <source>
        <strain evidence="4 7">AF10-31</strain>
        <strain evidence="3 6">AF15-20</strain>
        <strain evidence="2 8">AF22-10AC</strain>
        <strain evidence="5 9">AM42-13AC</strain>
    </source>
</reference>
<evidence type="ECO:0000256" key="1">
    <source>
        <dbReference type="SAM" id="Phobius"/>
    </source>
</evidence>
<keyword evidence="1" id="KW-0812">Transmembrane</keyword>
<organism evidence="3 6">
    <name type="scientific">Holdemanella biformis</name>
    <dbReference type="NCBI Taxonomy" id="1735"/>
    <lineage>
        <taxon>Bacteria</taxon>
        <taxon>Bacillati</taxon>
        <taxon>Bacillota</taxon>
        <taxon>Erysipelotrichia</taxon>
        <taxon>Erysipelotrichales</taxon>
        <taxon>Erysipelotrichaceae</taxon>
        <taxon>Holdemanella</taxon>
    </lineage>
</organism>
<evidence type="ECO:0000313" key="2">
    <source>
        <dbReference type="EMBL" id="RGS44894.1"/>
    </source>
</evidence>
<accession>A0A395W3Z3</accession>
<evidence type="ECO:0000313" key="9">
    <source>
        <dbReference type="Proteomes" id="UP000285288"/>
    </source>
</evidence>
<dbReference type="EMBL" id="QRYQ01000040">
    <property type="protein sequence ID" value="RGU88838.1"/>
    <property type="molecule type" value="Genomic_DNA"/>
</dbReference>
<feature type="transmembrane region" description="Helical" evidence="1">
    <location>
        <begin position="12"/>
        <end position="33"/>
    </location>
</feature>
<dbReference type="RefSeq" id="WP_003865975.1">
    <property type="nucleotide sequence ID" value="NZ_CABLCL010000113.1"/>
</dbReference>
<name>A0A395W3Z3_9FIRM</name>
<keyword evidence="1" id="KW-0472">Membrane</keyword>
<dbReference type="Proteomes" id="UP000285274">
    <property type="component" value="Unassembled WGS sequence"/>
</dbReference>
<sequence>MKGRRKKIQHVFVYFVMLGMSAFLIMGGMRQLAMTHELRTSINQKQKEKKALSSKKKELEKAKQNLTNPDYVEYIARGKYLVTKEGEQVFKFPSKDN</sequence>
<proteinExistence type="predicted"/>
<evidence type="ECO:0000313" key="5">
    <source>
        <dbReference type="EMBL" id="RHB01655.1"/>
    </source>
</evidence>
<dbReference type="Pfam" id="PF04977">
    <property type="entry name" value="DivIC"/>
    <property type="match status" value="1"/>
</dbReference>
<comment type="caution">
    <text evidence="3">The sequence shown here is derived from an EMBL/GenBank/DDBJ whole genome shotgun (WGS) entry which is preliminary data.</text>
</comment>
<dbReference type="GeneID" id="66580758"/>
<evidence type="ECO:0000313" key="8">
    <source>
        <dbReference type="Proteomes" id="UP000285274"/>
    </source>
</evidence>
<evidence type="ECO:0000313" key="7">
    <source>
        <dbReference type="Proteomes" id="UP000284651"/>
    </source>
</evidence>
<dbReference type="Proteomes" id="UP000284651">
    <property type="component" value="Unassembled WGS sequence"/>
</dbReference>
<gene>
    <name evidence="5" type="ORF">DW907_10645</name>
    <name evidence="4" type="ORF">DWV56_03965</name>
    <name evidence="3" type="ORF">DWW32_12580</name>
    <name evidence="2" type="ORF">DWX92_09590</name>
</gene>
<dbReference type="Proteomes" id="UP000285288">
    <property type="component" value="Unassembled WGS sequence"/>
</dbReference>
<evidence type="ECO:0000313" key="6">
    <source>
        <dbReference type="Proteomes" id="UP000265489"/>
    </source>
</evidence>
<dbReference type="EMBL" id="QSAT01000009">
    <property type="protein sequence ID" value="RGW75710.1"/>
    <property type="molecule type" value="Genomic_DNA"/>
</dbReference>
<keyword evidence="1" id="KW-1133">Transmembrane helix</keyword>
<dbReference type="EMBL" id="QSGD01000057">
    <property type="protein sequence ID" value="RHB01655.1"/>
    <property type="molecule type" value="Genomic_DNA"/>
</dbReference>
<dbReference type="Proteomes" id="UP000265489">
    <property type="component" value="Unassembled WGS sequence"/>
</dbReference>
<dbReference type="InterPro" id="IPR007060">
    <property type="entry name" value="FtsL/DivIC"/>
</dbReference>
<dbReference type="AlphaFoldDB" id="A0A395W3Z3"/>
<evidence type="ECO:0000313" key="3">
    <source>
        <dbReference type="EMBL" id="RGU88838.1"/>
    </source>
</evidence>
<evidence type="ECO:0000313" key="4">
    <source>
        <dbReference type="EMBL" id="RGW75710.1"/>
    </source>
</evidence>